<dbReference type="EMBL" id="LR828261">
    <property type="protein sequence ID" value="CAD0305414.1"/>
    <property type="molecule type" value="Genomic_DNA"/>
</dbReference>
<feature type="chain" id="PRO_5036394224" description="DUF3757 domain-containing protein" evidence="1">
    <location>
        <begin position="25"/>
        <end position="150"/>
    </location>
</feature>
<evidence type="ECO:0000313" key="2">
    <source>
        <dbReference type="EMBL" id="CAD0305414.1"/>
    </source>
</evidence>
<keyword evidence="1" id="KW-0732">Signal</keyword>
<proteinExistence type="predicted"/>
<protein>
    <recommendedName>
        <fullName evidence="3">DUF3757 domain-containing protein</fullName>
    </recommendedName>
</protein>
<evidence type="ECO:0000256" key="1">
    <source>
        <dbReference type="SAM" id="SignalP"/>
    </source>
</evidence>
<evidence type="ECO:0008006" key="3">
    <source>
        <dbReference type="Google" id="ProtNLM"/>
    </source>
</evidence>
<dbReference type="EMBL" id="LR828261">
    <property type="protein sequence ID" value="CAD0305422.1"/>
    <property type="molecule type" value="Genomic_DNA"/>
</dbReference>
<dbReference type="AlphaFoldDB" id="A0A6V7BTF0"/>
<accession>A0A6V7BTF0</accession>
<gene>
    <name evidence="2" type="ORF">CFBP2533_06280</name>
</gene>
<reference evidence="2" key="1">
    <citation type="submission" date="2020-07" db="EMBL/GenBank/DDBJ databases">
        <authorList>
            <person name="Pothier F. J."/>
        </authorList>
    </citation>
    <scope>NUCLEOTIDE SEQUENCE</scope>
    <source>
        <strain evidence="2">CFBP 2533</strain>
    </source>
</reference>
<organism evidence="2">
    <name type="scientific">Xanthomonas hortorum pv. pelargonii</name>
    <dbReference type="NCBI Taxonomy" id="453602"/>
    <lineage>
        <taxon>Bacteria</taxon>
        <taxon>Pseudomonadati</taxon>
        <taxon>Pseudomonadota</taxon>
        <taxon>Gammaproteobacteria</taxon>
        <taxon>Lysobacterales</taxon>
        <taxon>Lysobacteraceae</taxon>
        <taxon>Xanthomonas</taxon>
    </lineage>
</organism>
<sequence>MKIEFPAKAAILLSGMLALTAAQAKDPVHSCPVKSTIKQMQKSDGRIEYQAKDSGATWHGESMRGNLSDLAGVRFLEAYLIEGDTRAVCDYVNEAVGIRMSLKLKSPAVPITGWKAEKQPGNGAAYPRCTNEPQDCKFRASSELRVANKT</sequence>
<dbReference type="RefSeq" id="WP_233366440.1">
    <property type="nucleotide sequence ID" value="NZ_CP098604.1"/>
</dbReference>
<name>A0A6V7BTF0_9XANT</name>
<feature type="signal peptide" evidence="1">
    <location>
        <begin position="1"/>
        <end position="24"/>
    </location>
</feature>